<protein>
    <recommendedName>
        <fullName evidence="3">YopX protein domain-containing protein</fullName>
    </recommendedName>
</protein>
<organism evidence="1 2">
    <name type="scientific">Eubacterium segne</name>
    <dbReference type="NCBI Taxonomy" id="2763045"/>
    <lineage>
        <taxon>Bacteria</taxon>
        <taxon>Bacillati</taxon>
        <taxon>Bacillota</taxon>
        <taxon>Clostridia</taxon>
        <taxon>Eubacteriales</taxon>
        <taxon>Eubacteriaceae</taxon>
        <taxon>Eubacterium</taxon>
    </lineage>
</organism>
<keyword evidence="2" id="KW-1185">Reference proteome</keyword>
<reference evidence="1 2" key="1">
    <citation type="submission" date="2020-08" db="EMBL/GenBank/DDBJ databases">
        <title>Genome public.</title>
        <authorList>
            <person name="Liu C."/>
            <person name="Sun Q."/>
        </authorList>
    </citation>
    <scope>NUCLEOTIDE SEQUENCE [LARGE SCALE GENOMIC DNA]</scope>
    <source>
        <strain evidence="1 2">BX4</strain>
    </source>
</reference>
<evidence type="ECO:0000313" key="2">
    <source>
        <dbReference type="Proteomes" id="UP000597877"/>
    </source>
</evidence>
<sequence length="101" mass="12127">MYYLRKEPYEQIIPQIEKTDGTIIPERKYIIEDRAIYKHPQFSRFYRGGFVGIEGKYQGMKVYTCKTLKKIKELQKNTFDYCGEMFDIYDENGKVDIDEES</sequence>
<dbReference type="RefSeq" id="WP_186840066.1">
    <property type="nucleotide sequence ID" value="NZ_JACOOZ010000003.1"/>
</dbReference>
<evidence type="ECO:0000313" key="1">
    <source>
        <dbReference type="EMBL" id="MBC5667279.1"/>
    </source>
</evidence>
<dbReference type="Proteomes" id="UP000597877">
    <property type="component" value="Unassembled WGS sequence"/>
</dbReference>
<dbReference type="EMBL" id="JACOOZ010000003">
    <property type="protein sequence ID" value="MBC5667279.1"/>
    <property type="molecule type" value="Genomic_DNA"/>
</dbReference>
<proteinExistence type="predicted"/>
<gene>
    <name evidence="1" type="ORF">H8S00_04675</name>
</gene>
<name>A0ABR7F2S5_9FIRM</name>
<evidence type="ECO:0008006" key="3">
    <source>
        <dbReference type="Google" id="ProtNLM"/>
    </source>
</evidence>
<comment type="caution">
    <text evidence="1">The sequence shown here is derived from an EMBL/GenBank/DDBJ whole genome shotgun (WGS) entry which is preliminary data.</text>
</comment>
<accession>A0ABR7F2S5</accession>